<evidence type="ECO:0000256" key="5">
    <source>
        <dbReference type="ARBA" id="ARBA00022676"/>
    </source>
</evidence>
<evidence type="ECO:0000259" key="13">
    <source>
        <dbReference type="Pfam" id="PF00535"/>
    </source>
</evidence>
<dbReference type="Pfam" id="PF00535">
    <property type="entry name" value="Glycos_transf_2"/>
    <property type="match status" value="1"/>
</dbReference>
<keyword evidence="7" id="KW-0812">Transmembrane</keyword>
<evidence type="ECO:0000256" key="1">
    <source>
        <dbReference type="ARBA" id="ARBA00004389"/>
    </source>
</evidence>
<keyword evidence="8" id="KW-0256">Endoplasmic reticulum</keyword>
<dbReference type="EMBL" id="HACA01007231">
    <property type="protein sequence ID" value="CDW24592.1"/>
    <property type="molecule type" value="Transcribed_RNA"/>
</dbReference>
<name>A0A0K2TG74_LEPSM</name>
<evidence type="ECO:0000256" key="11">
    <source>
        <dbReference type="ARBA" id="ARBA00023136"/>
    </source>
</evidence>
<evidence type="ECO:0000256" key="3">
    <source>
        <dbReference type="ARBA" id="ARBA00006739"/>
    </source>
</evidence>
<evidence type="ECO:0000256" key="12">
    <source>
        <dbReference type="ARBA" id="ARBA00045097"/>
    </source>
</evidence>
<dbReference type="PANTHER" id="PTHR10859:SF91">
    <property type="entry name" value="DOLICHYL-PHOSPHATE BETA-GLUCOSYLTRANSFERASE"/>
    <property type="match status" value="1"/>
</dbReference>
<accession>A0A0K2TG74</accession>
<evidence type="ECO:0000256" key="8">
    <source>
        <dbReference type="ARBA" id="ARBA00022824"/>
    </source>
</evidence>
<evidence type="ECO:0000256" key="2">
    <source>
        <dbReference type="ARBA" id="ARBA00004922"/>
    </source>
</evidence>
<keyword evidence="9" id="KW-0735">Signal-anchor</keyword>
<dbReference type="RefSeq" id="XP_040568568.1">
    <property type="nucleotide sequence ID" value="XM_040712634.2"/>
</dbReference>
<reference evidence="14" key="1">
    <citation type="submission" date="2014-05" db="EMBL/GenBank/DDBJ databases">
        <authorList>
            <person name="Chronopoulou M."/>
        </authorList>
    </citation>
    <scope>NUCLEOTIDE SEQUENCE</scope>
    <source>
        <tissue evidence="14">Whole organism</tissue>
    </source>
</reference>
<comment type="catalytic activity">
    <reaction evidence="12">
        <text>a di-trans,poly-cis-dolichyl phosphate + UDP-alpha-D-glucose = a di-trans,poly-cis-dolichyl beta-D-glucosyl phosphate + UDP</text>
        <dbReference type="Rhea" id="RHEA:15401"/>
        <dbReference type="Rhea" id="RHEA-COMP:19498"/>
        <dbReference type="Rhea" id="RHEA-COMP:19502"/>
        <dbReference type="ChEBI" id="CHEBI:57525"/>
        <dbReference type="ChEBI" id="CHEBI:57683"/>
        <dbReference type="ChEBI" id="CHEBI:58223"/>
        <dbReference type="ChEBI" id="CHEBI:58885"/>
        <dbReference type="EC" id="2.4.1.117"/>
    </reaction>
    <physiologicalReaction direction="left-to-right" evidence="12">
        <dbReference type="Rhea" id="RHEA:15402"/>
    </physiologicalReaction>
</comment>
<evidence type="ECO:0000256" key="9">
    <source>
        <dbReference type="ARBA" id="ARBA00022968"/>
    </source>
</evidence>
<comment type="subcellular location">
    <subcellularLocation>
        <location evidence="1">Endoplasmic reticulum membrane</location>
        <topology evidence="1">Single-pass membrane protein</topology>
    </subcellularLocation>
</comment>
<evidence type="ECO:0000256" key="4">
    <source>
        <dbReference type="ARBA" id="ARBA00012583"/>
    </source>
</evidence>
<dbReference type="SUPFAM" id="SSF53448">
    <property type="entry name" value="Nucleotide-diphospho-sugar transferases"/>
    <property type="match status" value="1"/>
</dbReference>
<comment type="pathway">
    <text evidence="2">Protein modification; protein glycosylation.</text>
</comment>
<dbReference type="InterPro" id="IPR001173">
    <property type="entry name" value="Glyco_trans_2-like"/>
</dbReference>
<dbReference type="InterPro" id="IPR029044">
    <property type="entry name" value="Nucleotide-diphossugar_trans"/>
</dbReference>
<dbReference type="Gene3D" id="3.90.550.10">
    <property type="entry name" value="Spore Coat Polysaccharide Biosynthesis Protein SpsA, Chain A"/>
    <property type="match status" value="1"/>
</dbReference>
<dbReference type="GO" id="GO:0006487">
    <property type="term" value="P:protein N-linked glycosylation"/>
    <property type="evidence" value="ECO:0007669"/>
    <property type="project" value="TreeGrafter"/>
</dbReference>
<proteinExistence type="inferred from homology"/>
<dbReference type="EC" id="2.4.1.117" evidence="4"/>
<dbReference type="KEGG" id="lsm:121118091"/>
<dbReference type="AlphaFoldDB" id="A0A0K2TG74"/>
<dbReference type="OrthoDB" id="3784at2759"/>
<keyword evidence="6 14" id="KW-0808">Transferase</keyword>
<feature type="domain" description="Glycosyltransferase 2-like" evidence="13">
    <location>
        <begin position="67"/>
        <end position="234"/>
    </location>
</feature>
<protein>
    <recommendedName>
        <fullName evidence="4">dolichyl-phosphate beta-glucosyltransferase</fullName>
        <ecNumber evidence="4">2.4.1.117</ecNumber>
    </recommendedName>
</protein>
<evidence type="ECO:0000313" key="14">
    <source>
        <dbReference type="EMBL" id="CDW24592.1"/>
    </source>
</evidence>
<dbReference type="CDD" id="cd04188">
    <property type="entry name" value="DPG_synthase"/>
    <property type="match status" value="1"/>
</dbReference>
<keyword evidence="5" id="KW-0328">Glycosyltransferase</keyword>
<organism evidence="14">
    <name type="scientific">Lepeophtheirus salmonis</name>
    <name type="common">Salmon louse</name>
    <name type="synonym">Caligus salmonis</name>
    <dbReference type="NCBI Taxonomy" id="72036"/>
    <lineage>
        <taxon>Eukaryota</taxon>
        <taxon>Metazoa</taxon>
        <taxon>Ecdysozoa</taxon>
        <taxon>Arthropoda</taxon>
        <taxon>Crustacea</taxon>
        <taxon>Multicrustacea</taxon>
        <taxon>Hexanauplia</taxon>
        <taxon>Copepoda</taxon>
        <taxon>Siphonostomatoida</taxon>
        <taxon>Caligidae</taxon>
        <taxon>Lepeophtheirus</taxon>
    </lineage>
</organism>
<keyword evidence="10" id="KW-1133">Transmembrane helix</keyword>
<dbReference type="PANTHER" id="PTHR10859">
    <property type="entry name" value="GLYCOSYL TRANSFERASE"/>
    <property type="match status" value="1"/>
</dbReference>
<dbReference type="GeneID" id="121118091"/>
<dbReference type="GO" id="GO:0005789">
    <property type="term" value="C:endoplasmic reticulum membrane"/>
    <property type="evidence" value="ECO:0007669"/>
    <property type="project" value="UniProtKB-SubCell"/>
</dbReference>
<evidence type="ECO:0000256" key="6">
    <source>
        <dbReference type="ARBA" id="ARBA00022679"/>
    </source>
</evidence>
<comment type="similarity">
    <text evidence="3">Belongs to the glycosyltransferase 2 family.</text>
</comment>
<dbReference type="InterPro" id="IPR035518">
    <property type="entry name" value="DPG_synthase"/>
</dbReference>
<evidence type="ECO:0000256" key="7">
    <source>
        <dbReference type="ARBA" id="ARBA00022692"/>
    </source>
</evidence>
<keyword evidence="11" id="KW-0472">Membrane</keyword>
<sequence>MSFIEFTLICILLALMGLGMFAAYVVFTTIQDPQIQCFPGEDTFYCMIEEKKKKFPSINDDPSKDLSVVIPAYNEESRLPPMLDESIKYLEERKDISYEIIVVDDGSKDKTTEVALSRAKTMGSDKFRVLTLQKNRGKGGAVRMGVLRARGRNILFVDADGATKFSDLEKLEASMKSEKGDLICGSRAHLETDSIAARSAFRTVLMKGFHFCVWLFGSKSVLDTQCGFKLMNRDCAIILFHNLHIERWAFDVELIKIAEAIGLNITEVAVNWEEIDGSKLDPVSASIQMLRDLFLLWLRYAFRLWVIQIRHKKDN</sequence>
<dbReference type="GO" id="GO:0004581">
    <property type="term" value="F:dolichyl-phosphate beta-glucosyltransferase activity"/>
    <property type="evidence" value="ECO:0007669"/>
    <property type="project" value="UniProtKB-EC"/>
</dbReference>
<evidence type="ECO:0000256" key="10">
    <source>
        <dbReference type="ARBA" id="ARBA00022989"/>
    </source>
</evidence>
<dbReference type="CTD" id="34134"/>